<feature type="compositionally biased region" description="Basic and acidic residues" evidence="1">
    <location>
        <begin position="548"/>
        <end position="561"/>
    </location>
</feature>
<dbReference type="RefSeq" id="WP_154530512.1">
    <property type="nucleotide sequence ID" value="NZ_VULX01000003.1"/>
</dbReference>
<evidence type="ECO:0000256" key="1">
    <source>
        <dbReference type="SAM" id="MobiDB-lite"/>
    </source>
</evidence>
<keyword evidence="2" id="KW-1133">Transmembrane helix</keyword>
<feature type="compositionally biased region" description="Polar residues" evidence="1">
    <location>
        <begin position="562"/>
        <end position="585"/>
    </location>
</feature>
<evidence type="ECO:0000313" key="4">
    <source>
        <dbReference type="EMBL" id="MSR90631.1"/>
    </source>
</evidence>
<dbReference type="InterPro" id="IPR027954">
    <property type="entry name" value="Transcobalamin-like_C"/>
</dbReference>
<dbReference type="EMBL" id="VULX01000003">
    <property type="protein sequence ID" value="MSR90631.1"/>
    <property type="molecule type" value="Genomic_DNA"/>
</dbReference>
<protein>
    <submittedName>
        <fullName evidence="4">DUF4430 domain-containing protein</fullName>
    </submittedName>
</protein>
<feature type="region of interest" description="Disordered" evidence="1">
    <location>
        <begin position="548"/>
        <end position="601"/>
    </location>
</feature>
<reference evidence="4 5" key="1">
    <citation type="submission" date="2019-08" db="EMBL/GenBank/DDBJ databases">
        <title>In-depth cultivation of the pig gut microbiome towards novel bacterial diversity and tailored functional studies.</title>
        <authorList>
            <person name="Wylensek D."/>
            <person name="Hitch T.C.A."/>
            <person name="Clavel T."/>
        </authorList>
    </citation>
    <scope>NUCLEOTIDE SEQUENCE [LARGE SCALE GENOMIC DNA]</scope>
    <source>
        <strain evidence="4 5">WCA-383-APC-5B</strain>
    </source>
</reference>
<keyword evidence="2" id="KW-0472">Membrane</keyword>
<dbReference type="SUPFAM" id="SSF48239">
    <property type="entry name" value="Terpenoid cyclases/Protein prenyltransferases"/>
    <property type="match status" value="1"/>
</dbReference>
<feature type="transmembrane region" description="Helical" evidence="2">
    <location>
        <begin position="605"/>
        <end position="624"/>
    </location>
</feature>
<dbReference type="Gene3D" id="2.170.130.30">
    <property type="match status" value="1"/>
</dbReference>
<evidence type="ECO:0000259" key="3">
    <source>
        <dbReference type="Pfam" id="PF14478"/>
    </source>
</evidence>
<comment type="caution">
    <text evidence="4">The sequence shown here is derived from an EMBL/GenBank/DDBJ whole genome shotgun (WGS) entry which is preliminary data.</text>
</comment>
<organism evidence="4 5">
    <name type="scientific">Inconstantimicrobium porci</name>
    <dbReference type="NCBI Taxonomy" id="2652291"/>
    <lineage>
        <taxon>Bacteria</taxon>
        <taxon>Bacillati</taxon>
        <taxon>Bacillota</taxon>
        <taxon>Clostridia</taxon>
        <taxon>Eubacteriales</taxon>
        <taxon>Clostridiaceae</taxon>
        <taxon>Inconstantimicrobium</taxon>
    </lineage>
</organism>
<dbReference type="Gene3D" id="1.50.10.20">
    <property type="match status" value="1"/>
</dbReference>
<keyword evidence="2" id="KW-0812">Transmembrane</keyword>
<feature type="domain" description="Transcobalamin-like C-terminal" evidence="3">
    <location>
        <begin position="52"/>
        <end position="130"/>
    </location>
</feature>
<dbReference type="Proteomes" id="UP000460287">
    <property type="component" value="Unassembled WGS sequence"/>
</dbReference>
<sequence length="628" mass="68989">MKKRRSVSIVTLLMVMFIFVLSPISAKAETLGVYVRVEGLTNTIAEGKVNSDNALDALEHLLKEKNVPYNIQDGAYGKYIDSINNIKSASLGGYDGWMNVIKDGKSIVSPSVGLGSQNVKAGDTVIVYYGDYSKTVIINDVLFSPEIPKADKEFTITLNNKSLDYNTGKEVISPVKNVDVEIDGKQYKSNEKGEVKLSLAKGTHNYKFSGYSDGKSVPAVVMDKGIFILDEVNKPAIVYSDIKYNESVENNTAKQNYNIKEVYKNTLDFMAKQKVSNWSAFSLYKSGIKPDDSFLKEFSDNVKENLDDMSPTQLESGIIGLASAGYTPYNFMNHDIVEKLFNSDINNWLNNDVIFGLLTYKAANIDENYKITKSMLVNKLLNAYNDGWSWSGKGTDPDITAAAINSLAPYYNGEKAEGVDNAKVKEIVDKAVKVLSDRQMKDGNIASEWGASSDTNSFVIMGLTSIGIDPSKGMFAKENGNLVSALMSYRGNNGAFNHNDSMKDNLFSTEEALRALIALNDFEKNGKGDYYTSNLNLKSLKVYGETSKEYNKEPSQKEENKNQNTGSNTGNKTDNKVENTTNKDNTPAKEENKVTSGNLPKTGGVSAEALLLLAVISVASGVYLKKRA</sequence>
<evidence type="ECO:0000256" key="2">
    <source>
        <dbReference type="SAM" id="Phobius"/>
    </source>
</evidence>
<dbReference type="InterPro" id="IPR008930">
    <property type="entry name" value="Terpenoid_cyclase/PrenylTrfase"/>
</dbReference>
<keyword evidence="5" id="KW-1185">Reference proteome</keyword>
<accession>A0A7X2T0H6</accession>
<dbReference type="Pfam" id="PF14478">
    <property type="entry name" value="DUF4430"/>
    <property type="match status" value="1"/>
</dbReference>
<proteinExistence type="predicted"/>
<gene>
    <name evidence="4" type="ORF">FYJ33_04175</name>
</gene>
<name>A0A7X2T0H6_9CLOT</name>
<evidence type="ECO:0000313" key="5">
    <source>
        <dbReference type="Proteomes" id="UP000460287"/>
    </source>
</evidence>
<dbReference type="AlphaFoldDB" id="A0A7X2T0H6"/>